<dbReference type="CDD" id="cd01370">
    <property type="entry name" value="KISc_KIP3_like"/>
    <property type="match status" value="1"/>
</dbReference>
<dbReference type="InterPro" id="IPR027417">
    <property type="entry name" value="P-loop_NTPase"/>
</dbReference>
<evidence type="ECO:0000256" key="5">
    <source>
        <dbReference type="ARBA" id="ARBA00023175"/>
    </source>
</evidence>
<dbReference type="InterPro" id="IPR027640">
    <property type="entry name" value="Kinesin-like_fam"/>
</dbReference>
<dbReference type="GO" id="GO:0007018">
    <property type="term" value="P:microtubule-based movement"/>
    <property type="evidence" value="ECO:0007669"/>
    <property type="project" value="InterPro"/>
</dbReference>
<dbReference type="Gene3D" id="3.40.850.10">
    <property type="entry name" value="Kinesin motor domain"/>
    <property type="match status" value="1"/>
</dbReference>
<feature type="compositionally biased region" description="Polar residues" evidence="7">
    <location>
        <begin position="681"/>
        <end position="709"/>
    </location>
</feature>
<evidence type="ECO:0000259" key="8">
    <source>
        <dbReference type="PROSITE" id="PS50067"/>
    </source>
</evidence>
<feature type="region of interest" description="Disordered" evidence="7">
    <location>
        <begin position="681"/>
        <end position="714"/>
    </location>
</feature>
<dbReference type="GO" id="GO:0005524">
    <property type="term" value="F:ATP binding"/>
    <property type="evidence" value="ECO:0007669"/>
    <property type="project" value="UniProtKB-UniRule"/>
</dbReference>
<evidence type="ECO:0000256" key="7">
    <source>
        <dbReference type="SAM" id="MobiDB-lite"/>
    </source>
</evidence>
<evidence type="ECO:0000256" key="2">
    <source>
        <dbReference type="ARBA" id="ARBA00022741"/>
    </source>
</evidence>
<feature type="region of interest" description="Disordered" evidence="7">
    <location>
        <begin position="893"/>
        <end position="960"/>
    </location>
</feature>
<dbReference type="GO" id="GO:0008017">
    <property type="term" value="F:microtubule binding"/>
    <property type="evidence" value="ECO:0007669"/>
    <property type="project" value="InterPro"/>
</dbReference>
<evidence type="ECO:0000256" key="3">
    <source>
        <dbReference type="ARBA" id="ARBA00022840"/>
    </source>
</evidence>
<dbReference type="EMBL" id="CABVLU010000004">
    <property type="protein sequence ID" value="VVT56293.1"/>
    <property type="molecule type" value="Genomic_DNA"/>
</dbReference>
<dbReference type="GO" id="GO:0003777">
    <property type="term" value="F:microtubule motor activity"/>
    <property type="evidence" value="ECO:0007669"/>
    <property type="project" value="InterPro"/>
</dbReference>
<sequence>MNLGRESSISVTVRVRPFTSTEACHLQVYSDEPIFMGDGSLASSGPQQTQPPASSLQASLRSGPIRKVISVVDDKMLIFDPPETHAPNGRAAPRFGSNTKRVREHRFVFDRLFDAGASQEEVYSNTTRPLLDSVLDGYNATVFAYGATGCGKTHTISGTPIEPGIIFLTMKELFERIDELQDTKHIELSLSYLEIYNETIRDLLDPSPKSLILREDANQRISVSNLSVHRPENVHQVMDMIIQGNQNRTISPTEANATSSRSHAVLQINVVQRARTAAVSEAHTFATLSIIDLAGSERASATKNRGERLIEGANINKSLLALGNCINALCDPRRRNHVPYRDSKLTRLLKFSLGGNCKTVMIVCVSPSSRHYDETLNTLKYADRAKKIKTKVIRNEHNLNRHVGSYLKMITEQKQEIEELRARETQVVSIALANADKARAKCVDAIAEALEAFRQTIVKTSSQRQARALAMARLRVLPVQAAQAELILRKYSVAGSGSGTRELGEALRRVLTKLEQERQEMETVVNNNNYNNNNNNNNESVSPLDNTMHSLLRRLEDTRGWTQEYAEIFITQAKALQLQAELEVLQNSMAVTDINVEITDVIASALFRLLGDLNSLNDIASQSGDDIKSFELVRLSEKFVETCRKQFTALATGTPISPSPSRSHSMPVIAGSVSPFKPSLVSSPFGSSQKRPASSSSLTWESPSKSPGKSLQRRPLSGVLALGMGSIASGSASTAAKRQSDLGHLKSGLTPPSASSSSTATKRLSLPIGAKPPPVYHSPGIRSSASMRNLSSPPSGTSLFGGNSTHAKNQQHLSPSLIPAPPSPSSSSASFGMNGGVRALRRQIAASGGVIPSSMKKHSVVIRSPLRNNRKSIKRVRWEDADEEEVRYNEDFDMDQRDDDGIDIDEKDPRVPPSSLPMPSRIGIAVSPRPTSWANSSLPAPGTPSNLPRHRHTSSLVESRRQGVVLSEMRTRTIIESFSPKSSTPSRTSYLARYGGISENTGVVAPVDKSTVNSMIFNDDDGDDDDDDDNNDKNNDSRPVDTHDMSIDTLPSPPQLLSHKTSLDAMDVDSFELSMVSNSAKPPDSTPPMSKPKIVFGVKGDLRRKSGNILPTSSTGGPPSYLSPTYSSSAAAAAATTTTTTATILESPAVANSGMGNGPGTRSFSGPVIPTPTAARPGGSMQVSPSKARHSLGVPVFGSPAFKTSSSANGTNIIKSEDSATSGI</sequence>
<dbReference type="OrthoDB" id="3176171at2759"/>
<feature type="compositionally biased region" description="Acidic residues" evidence="7">
    <location>
        <begin position="893"/>
        <end position="906"/>
    </location>
</feature>
<evidence type="ECO:0000256" key="6">
    <source>
        <dbReference type="PROSITE-ProRule" id="PRU00283"/>
    </source>
</evidence>
<feature type="compositionally biased region" description="Low complexity" evidence="7">
    <location>
        <begin position="750"/>
        <end position="761"/>
    </location>
</feature>
<evidence type="ECO:0000313" key="9">
    <source>
        <dbReference type="EMBL" id="VVT56293.1"/>
    </source>
</evidence>
<feature type="domain" description="Kinesin motor" evidence="8">
    <location>
        <begin position="8"/>
        <end position="388"/>
    </location>
</feature>
<dbReference type="GeneID" id="43583752"/>
<evidence type="ECO:0000256" key="4">
    <source>
        <dbReference type="ARBA" id="ARBA00023054"/>
    </source>
</evidence>
<comment type="similarity">
    <text evidence="6">Belongs to the TRAFAC class myosin-kinesin ATPase superfamily. Kinesin family.</text>
</comment>
<feature type="region of interest" description="Disordered" evidence="7">
    <location>
        <begin position="1013"/>
        <end position="1058"/>
    </location>
</feature>
<feature type="compositionally biased region" description="Polar residues" evidence="7">
    <location>
        <begin position="781"/>
        <end position="812"/>
    </location>
</feature>
<dbReference type="FunFam" id="3.40.850.10:FF:000053">
    <property type="entry name" value="Kinesin family"/>
    <property type="match status" value="1"/>
</dbReference>
<dbReference type="SUPFAM" id="SSF52540">
    <property type="entry name" value="P-loop containing nucleoside triphosphate hydrolases"/>
    <property type="match status" value="1"/>
</dbReference>
<dbReference type="SMART" id="SM00129">
    <property type="entry name" value="KISc"/>
    <property type="match status" value="1"/>
</dbReference>
<feature type="compositionally biased region" description="Basic and acidic residues" evidence="7">
    <location>
        <begin position="1031"/>
        <end position="1046"/>
    </location>
</feature>
<feature type="compositionally biased region" description="Polar residues" evidence="7">
    <location>
        <begin position="1202"/>
        <end position="1224"/>
    </location>
</feature>
<accession>A0A5E8BXV1</accession>
<dbReference type="PRINTS" id="PR00380">
    <property type="entry name" value="KINESINHEAVY"/>
</dbReference>
<feature type="region of interest" description="Disordered" evidence="7">
    <location>
        <begin position="732"/>
        <end position="833"/>
    </location>
</feature>
<dbReference type="InterPro" id="IPR036961">
    <property type="entry name" value="Kinesin_motor_dom_sf"/>
</dbReference>
<dbReference type="PROSITE" id="PS50067">
    <property type="entry name" value="KINESIN_MOTOR_2"/>
    <property type="match status" value="1"/>
</dbReference>
<name>A0A5E8BXV1_9ASCO</name>
<proteinExistence type="inferred from homology"/>
<keyword evidence="10" id="KW-1185">Reference proteome</keyword>
<dbReference type="PROSITE" id="PS00411">
    <property type="entry name" value="KINESIN_MOTOR_1"/>
    <property type="match status" value="1"/>
</dbReference>
<dbReference type="Proteomes" id="UP000398389">
    <property type="component" value="Unassembled WGS sequence"/>
</dbReference>
<evidence type="ECO:0000313" key="10">
    <source>
        <dbReference type="Proteomes" id="UP000398389"/>
    </source>
</evidence>
<evidence type="ECO:0000256" key="1">
    <source>
        <dbReference type="ARBA" id="ARBA00022701"/>
    </source>
</evidence>
<feature type="region of interest" description="Disordered" evidence="7">
    <location>
        <begin position="1172"/>
        <end position="1224"/>
    </location>
</feature>
<gene>
    <name evidence="9" type="ORF">SAPINGB_P004937</name>
</gene>
<dbReference type="RefSeq" id="XP_031855543.1">
    <property type="nucleotide sequence ID" value="XM_031999652.1"/>
</dbReference>
<keyword evidence="2 6" id="KW-0547">Nucleotide-binding</keyword>
<organism evidence="9 10">
    <name type="scientific">Magnusiomyces paraingens</name>
    <dbReference type="NCBI Taxonomy" id="2606893"/>
    <lineage>
        <taxon>Eukaryota</taxon>
        <taxon>Fungi</taxon>
        <taxon>Dikarya</taxon>
        <taxon>Ascomycota</taxon>
        <taxon>Saccharomycotina</taxon>
        <taxon>Dipodascomycetes</taxon>
        <taxon>Dipodascales</taxon>
        <taxon>Dipodascaceae</taxon>
        <taxon>Magnusiomyces</taxon>
    </lineage>
</organism>
<dbReference type="Pfam" id="PF00225">
    <property type="entry name" value="Kinesin"/>
    <property type="match status" value="1"/>
</dbReference>
<feature type="compositionally biased region" description="Polar residues" evidence="7">
    <location>
        <begin position="929"/>
        <end position="946"/>
    </location>
</feature>
<feature type="compositionally biased region" description="Acidic residues" evidence="7">
    <location>
        <begin position="1018"/>
        <end position="1030"/>
    </location>
</feature>
<dbReference type="PANTHER" id="PTHR47968:SF13">
    <property type="entry name" value="KINESIN-LIKE PROTEIN KIF19 ISOFORM X1"/>
    <property type="match status" value="1"/>
</dbReference>
<feature type="compositionally biased region" description="Polar residues" evidence="7">
    <location>
        <begin position="41"/>
        <end position="59"/>
    </location>
</feature>
<dbReference type="InterPro" id="IPR001752">
    <property type="entry name" value="Kinesin_motor_dom"/>
</dbReference>
<dbReference type="GO" id="GO:0005874">
    <property type="term" value="C:microtubule"/>
    <property type="evidence" value="ECO:0007669"/>
    <property type="project" value="UniProtKB-KW"/>
</dbReference>
<reference evidence="9 10" key="1">
    <citation type="submission" date="2019-09" db="EMBL/GenBank/DDBJ databases">
        <authorList>
            <person name="Brejova B."/>
        </authorList>
    </citation>
    <scope>NUCLEOTIDE SEQUENCE [LARGE SCALE GENOMIC DNA]</scope>
</reference>
<protein>
    <recommendedName>
        <fullName evidence="8">Kinesin motor domain-containing protein</fullName>
    </recommendedName>
</protein>
<keyword evidence="5 6" id="KW-0505">Motor protein</keyword>
<dbReference type="PANTHER" id="PTHR47968">
    <property type="entry name" value="CENTROMERE PROTEIN E"/>
    <property type="match status" value="1"/>
</dbReference>
<feature type="region of interest" description="Disordered" evidence="7">
    <location>
        <begin position="37"/>
        <end position="59"/>
    </location>
</feature>
<keyword evidence="3 6" id="KW-0067">ATP-binding</keyword>
<keyword evidence="1" id="KW-0493">Microtubule</keyword>
<keyword evidence="4" id="KW-0175">Coiled coil</keyword>
<feature type="binding site" evidence="6">
    <location>
        <begin position="146"/>
        <end position="153"/>
    </location>
    <ligand>
        <name>ATP</name>
        <dbReference type="ChEBI" id="CHEBI:30616"/>
    </ligand>
</feature>
<dbReference type="AlphaFoldDB" id="A0A5E8BXV1"/>
<dbReference type="InterPro" id="IPR019821">
    <property type="entry name" value="Kinesin_motor_CS"/>
</dbReference>